<protein>
    <recommendedName>
        <fullName evidence="4">DUF883 domain-containing protein</fullName>
    </recommendedName>
</protein>
<evidence type="ECO:0000313" key="2">
    <source>
        <dbReference type="EMBL" id="PSJ39920.1"/>
    </source>
</evidence>
<keyword evidence="3" id="KW-1185">Reference proteome</keyword>
<comment type="caution">
    <text evidence="2">The sequence shown here is derived from an EMBL/GenBank/DDBJ whole genome shotgun (WGS) entry which is preliminary data.</text>
</comment>
<accession>A0A2P7QPP9</accession>
<dbReference type="OrthoDB" id="7595088at2"/>
<evidence type="ECO:0008006" key="4">
    <source>
        <dbReference type="Google" id="ProtNLM"/>
    </source>
</evidence>
<dbReference type="EMBL" id="PXYI01000004">
    <property type="protein sequence ID" value="PSJ39920.1"/>
    <property type="molecule type" value="Genomic_DNA"/>
</dbReference>
<feature type="compositionally biased region" description="Basic and acidic residues" evidence="1">
    <location>
        <begin position="40"/>
        <end position="55"/>
    </location>
</feature>
<dbReference type="RefSeq" id="WP_106513823.1">
    <property type="nucleotide sequence ID" value="NZ_PXYI01000004.1"/>
</dbReference>
<dbReference type="AlphaFoldDB" id="A0A2P7QPP9"/>
<dbReference type="Proteomes" id="UP000241167">
    <property type="component" value="Unassembled WGS sequence"/>
</dbReference>
<organism evidence="2 3">
    <name type="scientific">Allosphingosinicella deserti</name>
    <dbReference type="NCBI Taxonomy" id="2116704"/>
    <lineage>
        <taxon>Bacteria</taxon>
        <taxon>Pseudomonadati</taxon>
        <taxon>Pseudomonadota</taxon>
        <taxon>Alphaproteobacteria</taxon>
        <taxon>Sphingomonadales</taxon>
        <taxon>Sphingomonadaceae</taxon>
        <taxon>Allosphingosinicella</taxon>
    </lineage>
</organism>
<feature type="region of interest" description="Disordered" evidence="1">
    <location>
        <begin position="1"/>
        <end position="78"/>
    </location>
</feature>
<name>A0A2P7QPP9_9SPHN</name>
<sequence>MSDTRESSTTTTSTGAANDANDGGRLAGVRQSASDAYQSTRERTSAAYESARERAGSALQSVRETARTAGERTGSGIEANPMVAVVGGLALGLVAGAVLPKSKREQALLGPAGRKVHDTARQAVLAAKDAGREQIGELGLTRDSVQRRIGEFTDKAVGAVKTSAGAAAGTVTGGSNE</sequence>
<gene>
    <name evidence="2" type="ORF">C7I55_15330</name>
</gene>
<evidence type="ECO:0000313" key="3">
    <source>
        <dbReference type="Proteomes" id="UP000241167"/>
    </source>
</evidence>
<proteinExistence type="predicted"/>
<evidence type="ECO:0000256" key="1">
    <source>
        <dbReference type="SAM" id="MobiDB-lite"/>
    </source>
</evidence>
<reference evidence="2 3" key="1">
    <citation type="submission" date="2018-03" db="EMBL/GenBank/DDBJ databases">
        <title>The draft genome of Sphingosinicella sp. GL-C-18.</title>
        <authorList>
            <person name="Liu L."/>
            <person name="Li L."/>
            <person name="Liang L."/>
            <person name="Zhang X."/>
            <person name="Wang T."/>
        </authorList>
    </citation>
    <scope>NUCLEOTIDE SEQUENCE [LARGE SCALE GENOMIC DNA]</scope>
    <source>
        <strain evidence="2 3">GL-C-18</strain>
    </source>
</reference>